<evidence type="ECO:0000256" key="1">
    <source>
        <dbReference type="SAM" id="Coils"/>
    </source>
</evidence>
<reference evidence="2 3" key="1">
    <citation type="journal article" date="2014" name="Genome Biol. Evol.">
        <title>Comparative Genomics of the Campylobacter lari Group.</title>
        <authorList>
            <person name="Miller W.G."/>
            <person name="Yee E."/>
            <person name="Chapman M.H."/>
            <person name="Smith T.P."/>
            <person name="Bono J.L."/>
            <person name="Huynh S."/>
            <person name="Parker C.T."/>
            <person name="Vandamme P."/>
            <person name="Luong K."/>
            <person name="Korlach J."/>
        </authorList>
    </citation>
    <scope>NUCLEOTIDE SEQUENCE [LARGE SCALE GENOMIC DNA]</scope>
    <source>
        <strain evidence="2 3">LMG 24374</strain>
    </source>
</reference>
<dbReference type="InterPro" id="IPR023214">
    <property type="entry name" value="HAD_sf"/>
</dbReference>
<organism evidence="2 3">
    <name type="scientific">Campylobacter subantarcticus LMG 24374</name>
    <dbReference type="NCBI Taxonomy" id="1388751"/>
    <lineage>
        <taxon>Bacteria</taxon>
        <taxon>Pseudomonadati</taxon>
        <taxon>Campylobacterota</taxon>
        <taxon>Epsilonproteobacteria</taxon>
        <taxon>Campylobacterales</taxon>
        <taxon>Campylobacteraceae</taxon>
        <taxon>Campylobacter</taxon>
    </lineage>
</organism>
<dbReference type="SUPFAM" id="SSF56784">
    <property type="entry name" value="HAD-like"/>
    <property type="match status" value="1"/>
</dbReference>
<dbReference type="EMBL" id="CP007772">
    <property type="protein sequence ID" value="AJC91316.1"/>
    <property type="molecule type" value="Genomic_DNA"/>
</dbReference>
<accession>A0A0A8HB62</accession>
<dbReference type="KEGG" id="csm:CSUB8521_1495"/>
<dbReference type="AlphaFoldDB" id="A0A0A8HB62"/>
<name>A0A0A8HB62_9BACT</name>
<gene>
    <name evidence="2" type="ORF">CSUB8521_1495</name>
</gene>
<dbReference type="OrthoDB" id="323926at2"/>
<dbReference type="InterPro" id="IPR010033">
    <property type="entry name" value="HAD_SF_ppase_IIIC"/>
</dbReference>
<evidence type="ECO:0000313" key="2">
    <source>
        <dbReference type="EMBL" id="AJC91316.1"/>
    </source>
</evidence>
<dbReference type="Proteomes" id="UP000031135">
    <property type="component" value="Chromosome"/>
</dbReference>
<keyword evidence="1" id="KW-0175">Coiled coil</keyword>
<feature type="coiled-coil region" evidence="1">
    <location>
        <begin position="324"/>
        <end position="367"/>
    </location>
</feature>
<evidence type="ECO:0000313" key="3">
    <source>
        <dbReference type="Proteomes" id="UP000031135"/>
    </source>
</evidence>
<dbReference type="Gene3D" id="3.40.50.1000">
    <property type="entry name" value="HAD superfamily/HAD-like"/>
    <property type="match status" value="1"/>
</dbReference>
<dbReference type="InterPro" id="IPR036412">
    <property type="entry name" value="HAD-like_sf"/>
</dbReference>
<dbReference type="HOGENOM" id="CLU_018095_1_1_7"/>
<dbReference type="InterPro" id="IPR010037">
    <property type="entry name" value="FkbH_domain"/>
</dbReference>
<protein>
    <submittedName>
        <fullName evidence="2">FkbH domain protein</fullName>
    </submittedName>
</protein>
<proteinExistence type="predicted"/>
<dbReference type="NCBIfam" id="TIGR01686">
    <property type="entry name" value="FkbH"/>
    <property type="match status" value="1"/>
</dbReference>
<dbReference type="RefSeq" id="WP_039664487.1">
    <property type="nucleotide sequence ID" value="NZ_CP007772.1"/>
</dbReference>
<dbReference type="NCBIfam" id="TIGR01681">
    <property type="entry name" value="HAD-SF-IIIC"/>
    <property type="match status" value="1"/>
</dbReference>
<sequence length="507" mass="58494">MKLFSPNLKRNDLIKLSKENNFQSIKINVFRNHSFEVISSIINAFLAFSDLKAEFNISSYDDSLNFDDYKDAKINIIFLDLNNYKNNIDDFIKEKIQELSNLSKAPIITLLLGKTSLKEYDIYEILKPFVNKKLIIDESNFEINASRLSNKACISLAQILGLSIIPSLLKPKLKAIITDLDNTLYGGILGEDGINNLKLNQNHKNLQNDLLNLKNQGILLAICSKNDEKDVKNLFKKRKDFPLKIDDFALIKANWQGKDENIKEIIKFFNIGFDSVLFIDDNIAEIENVRYLGIKTLLANEESYFALKLFPGLLKIKLSKEDELRNADIKANLQRQELSKLNQKDYFENLQIRLKFEINNAQNLERISQLLNKTNQFISNYSRMSLKECEDFIQENAILTIAMSDKLSDSGIIAIFIACKNNDDLIIKDLCISCRALGRKLEKVMLYKAIELLHLHFNTNECILYFQKGERNKPFLDFLYSLNANIKENFALIQKEMINYEGLTIES</sequence>